<dbReference type="AlphaFoldDB" id="A0ABD5MFY7"/>
<evidence type="ECO:0000256" key="5">
    <source>
        <dbReference type="ARBA" id="ARBA00022840"/>
    </source>
</evidence>
<comment type="caution">
    <text evidence="6">The sequence shown here is derived from an EMBL/GenBank/DDBJ whole genome shotgun (WGS) entry which is preliminary data.</text>
</comment>
<accession>A0ABD5MFY7</accession>
<keyword evidence="5" id="KW-0067">ATP-binding</keyword>
<evidence type="ECO:0000256" key="4">
    <source>
        <dbReference type="ARBA" id="ARBA00022741"/>
    </source>
</evidence>
<dbReference type="InterPro" id="IPR051538">
    <property type="entry name" value="Acyl-CoA_Synth/Transferase"/>
</dbReference>
<dbReference type="EMBL" id="JBGNYA010000002">
    <property type="protein sequence ID" value="MFA1612579.1"/>
    <property type="molecule type" value="Genomic_DNA"/>
</dbReference>
<dbReference type="PANTHER" id="PTHR43334:SF1">
    <property type="entry name" value="3-HYDROXYPROPIONATE--COA LIGASE [ADP-FORMING]"/>
    <property type="match status" value="1"/>
</dbReference>
<dbReference type="RefSeq" id="WP_372391894.1">
    <property type="nucleotide sequence ID" value="NZ_JBGNYA010000002.1"/>
</dbReference>
<sequence length="109" mass="11800">MVPINPNRETVLGKECYAEISYAPVPRSLNLIGPNCVGTINTSKRLNATFLYETPREESISFMSQSGAFISAVLGWATQHGIGFNTVWSDAVGMKSYASIPSKRLSGPC</sequence>
<reference evidence="6 7" key="1">
    <citation type="submission" date="2024-08" db="EMBL/GenBank/DDBJ databases">
        <title>Halobellus sp. MBLA0158 whole genome sequence.</title>
        <authorList>
            <person name="Hwang C.Y."/>
            <person name="Cho E.-S."/>
            <person name="Seo M.-J."/>
        </authorList>
    </citation>
    <scope>NUCLEOTIDE SEQUENCE [LARGE SCALE GENOMIC DNA]</scope>
    <source>
        <strain evidence="6 7">MBLA0158</strain>
    </source>
</reference>
<dbReference type="Gene3D" id="3.40.50.261">
    <property type="entry name" value="Succinyl-CoA synthetase domains"/>
    <property type="match status" value="1"/>
</dbReference>
<organism evidence="6 7">
    <name type="scientific">Halobellus rubicundus</name>
    <dbReference type="NCBI Taxonomy" id="2996466"/>
    <lineage>
        <taxon>Archaea</taxon>
        <taxon>Methanobacteriati</taxon>
        <taxon>Methanobacteriota</taxon>
        <taxon>Stenosarchaea group</taxon>
        <taxon>Halobacteria</taxon>
        <taxon>Halobacteriales</taxon>
        <taxon>Haloferacaceae</taxon>
        <taxon>Halobellus</taxon>
    </lineage>
</organism>
<gene>
    <name evidence="6" type="ORF">OS889_16480</name>
</gene>
<evidence type="ECO:0000256" key="2">
    <source>
        <dbReference type="ARBA" id="ARBA00012957"/>
    </source>
</evidence>
<dbReference type="PANTHER" id="PTHR43334">
    <property type="entry name" value="ACETATE--COA LIGASE [ADP-FORMING]"/>
    <property type="match status" value="1"/>
</dbReference>
<dbReference type="Proteomes" id="UP001570511">
    <property type="component" value="Unassembled WGS sequence"/>
</dbReference>
<dbReference type="EC" id="6.2.1.13" evidence="2"/>
<dbReference type="GO" id="GO:0043758">
    <property type="term" value="F:acetate-CoA ligase (ADP-forming) activity"/>
    <property type="evidence" value="ECO:0007669"/>
    <property type="project" value="UniProtKB-EC"/>
</dbReference>
<comment type="catalytic activity">
    <reaction evidence="1">
        <text>acetate + ATP + CoA = acetyl-CoA + ADP + phosphate</text>
        <dbReference type="Rhea" id="RHEA:15081"/>
        <dbReference type="ChEBI" id="CHEBI:30089"/>
        <dbReference type="ChEBI" id="CHEBI:30616"/>
        <dbReference type="ChEBI" id="CHEBI:43474"/>
        <dbReference type="ChEBI" id="CHEBI:57287"/>
        <dbReference type="ChEBI" id="CHEBI:57288"/>
        <dbReference type="ChEBI" id="CHEBI:456216"/>
        <dbReference type="EC" id="6.2.1.13"/>
    </reaction>
</comment>
<keyword evidence="7" id="KW-1185">Reference proteome</keyword>
<name>A0ABD5MFY7_9EURY</name>
<keyword evidence="3" id="KW-0436">Ligase</keyword>
<evidence type="ECO:0000313" key="6">
    <source>
        <dbReference type="EMBL" id="MFA1612579.1"/>
    </source>
</evidence>
<evidence type="ECO:0000313" key="7">
    <source>
        <dbReference type="Proteomes" id="UP001570511"/>
    </source>
</evidence>
<dbReference type="GO" id="GO:0005524">
    <property type="term" value="F:ATP binding"/>
    <property type="evidence" value="ECO:0007669"/>
    <property type="project" value="UniProtKB-KW"/>
</dbReference>
<evidence type="ECO:0000256" key="3">
    <source>
        <dbReference type="ARBA" id="ARBA00022598"/>
    </source>
</evidence>
<evidence type="ECO:0000256" key="1">
    <source>
        <dbReference type="ARBA" id="ARBA00001619"/>
    </source>
</evidence>
<protein>
    <recommendedName>
        <fullName evidence="2">acetate--CoA ligase (ADP-forming)</fullName>
        <ecNumber evidence="2">6.2.1.13</ecNumber>
    </recommendedName>
</protein>
<dbReference type="SUPFAM" id="SSF52210">
    <property type="entry name" value="Succinyl-CoA synthetase domains"/>
    <property type="match status" value="1"/>
</dbReference>
<proteinExistence type="predicted"/>
<keyword evidence="4" id="KW-0547">Nucleotide-binding</keyword>
<dbReference type="InterPro" id="IPR016102">
    <property type="entry name" value="Succinyl-CoA_synth-like"/>
</dbReference>